<proteinExistence type="predicted"/>
<keyword evidence="1" id="KW-0472">Membrane</keyword>
<gene>
    <name evidence="2" type="ORF">HNQ47_000695</name>
</gene>
<feature type="transmembrane region" description="Helical" evidence="1">
    <location>
        <begin position="116"/>
        <end position="141"/>
    </location>
</feature>
<keyword evidence="3" id="KW-1185">Reference proteome</keyword>
<dbReference type="Proteomes" id="UP000539953">
    <property type="component" value="Unassembled WGS sequence"/>
</dbReference>
<sequence length="336" mass="35478">MPLPLFIGIAVTTSGIGIKNTVQAGLNANNASKINQSAQELVDESSKTLDVQKQACGKALGRLGEEKLFVLNNSMNEFIEAFAQIKNVDFRDSIGLEELKNFHIDSKEFADMKTMVNFAGSIVGGVTAGTASGALVAFGAYSSAKIFATASTGTAIASLSGAAARNATLAFFGGGSLAAGGLGMTGGMYVLGGLVAGPALMVMGFVTSTAAKKNLENAYINQEEANQINEQLSAASLQCESIRRRSYMYYNLLARLDAYFLPLIYRMEDILKNEGNDYRNYSSESKKIIASCASFAVTIKSLLDTPILTEAGSLTEESETTIKNVQAKLGKATGTI</sequence>
<dbReference type="RefSeq" id="WP_183327543.1">
    <property type="nucleotide sequence ID" value="NZ_JACHHK010000002.1"/>
</dbReference>
<dbReference type="AlphaFoldDB" id="A0A7W8CW28"/>
<dbReference type="EMBL" id="JACHHK010000002">
    <property type="protein sequence ID" value="MBB5182676.1"/>
    <property type="molecule type" value="Genomic_DNA"/>
</dbReference>
<keyword evidence="1" id="KW-0812">Transmembrane</keyword>
<organism evidence="2 3">
    <name type="scientific">Catenisphaera adipataccumulans</name>
    <dbReference type="NCBI Taxonomy" id="700500"/>
    <lineage>
        <taxon>Bacteria</taxon>
        <taxon>Bacillati</taxon>
        <taxon>Bacillota</taxon>
        <taxon>Erysipelotrichia</taxon>
        <taxon>Erysipelotrichales</taxon>
        <taxon>Erysipelotrichaceae</taxon>
        <taxon>Catenisphaera</taxon>
    </lineage>
</organism>
<evidence type="ECO:0000256" key="1">
    <source>
        <dbReference type="SAM" id="Phobius"/>
    </source>
</evidence>
<accession>A0A7W8CW28</accession>
<evidence type="ECO:0000313" key="2">
    <source>
        <dbReference type="EMBL" id="MBB5182676.1"/>
    </source>
</evidence>
<protein>
    <submittedName>
        <fullName evidence="2">Uncharacterized protein</fullName>
    </submittedName>
</protein>
<feature type="transmembrane region" description="Helical" evidence="1">
    <location>
        <begin position="186"/>
        <end position="206"/>
    </location>
</feature>
<name>A0A7W8CW28_9FIRM</name>
<keyword evidence="1" id="KW-1133">Transmembrane helix</keyword>
<comment type="caution">
    <text evidence="2">The sequence shown here is derived from an EMBL/GenBank/DDBJ whole genome shotgun (WGS) entry which is preliminary data.</text>
</comment>
<evidence type="ECO:0000313" key="3">
    <source>
        <dbReference type="Proteomes" id="UP000539953"/>
    </source>
</evidence>
<reference evidence="2 3" key="1">
    <citation type="submission" date="2020-08" db="EMBL/GenBank/DDBJ databases">
        <title>Genomic Encyclopedia of Type Strains, Phase IV (KMG-IV): sequencing the most valuable type-strain genomes for metagenomic binning, comparative biology and taxonomic classification.</title>
        <authorList>
            <person name="Goeker M."/>
        </authorList>
    </citation>
    <scope>NUCLEOTIDE SEQUENCE [LARGE SCALE GENOMIC DNA]</scope>
    <source>
        <strain evidence="2 3">DSM 25799</strain>
    </source>
</reference>